<gene>
    <name evidence="1" type="ORF">C5167_040214</name>
</gene>
<dbReference type="Proteomes" id="UP000316621">
    <property type="component" value="Chromosome 1"/>
</dbReference>
<organism evidence="1 2">
    <name type="scientific">Papaver somniferum</name>
    <name type="common">Opium poppy</name>
    <dbReference type="NCBI Taxonomy" id="3469"/>
    <lineage>
        <taxon>Eukaryota</taxon>
        <taxon>Viridiplantae</taxon>
        <taxon>Streptophyta</taxon>
        <taxon>Embryophyta</taxon>
        <taxon>Tracheophyta</taxon>
        <taxon>Spermatophyta</taxon>
        <taxon>Magnoliopsida</taxon>
        <taxon>Ranunculales</taxon>
        <taxon>Papaveraceae</taxon>
        <taxon>Papaveroideae</taxon>
        <taxon>Papaver</taxon>
    </lineage>
</organism>
<dbReference type="AlphaFoldDB" id="A0A4Y7IIL4"/>
<proteinExistence type="predicted"/>
<protein>
    <submittedName>
        <fullName evidence="1">Uncharacterized protein</fullName>
    </submittedName>
</protein>
<sequence length="76" mass="8736">MKLQPVIPMQKAAVPIFWKKSIDKVLIRLKQPLDHGIGSNRGILRVDVVKQKKDVFMNKFHTIYTLGVAVFVPQEH</sequence>
<dbReference type="EMBL" id="CM010715">
    <property type="protein sequence ID" value="RZC47278.1"/>
    <property type="molecule type" value="Genomic_DNA"/>
</dbReference>
<accession>A0A4Y7IIL4</accession>
<reference evidence="1 2" key="1">
    <citation type="journal article" date="2018" name="Science">
        <title>The opium poppy genome and morphinan production.</title>
        <authorList>
            <person name="Guo L."/>
            <person name="Winzer T."/>
            <person name="Yang X."/>
            <person name="Li Y."/>
            <person name="Ning Z."/>
            <person name="He Z."/>
            <person name="Teodor R."/>
            <person name="Lu Y."/>
            <person name="Bowser T.A."/>
            <person name="Graham I.A."/>
            <person name="Ye K."/>
        </authorList>
    </citation>
    <scope>NUCLEOTIDE SEQUENCE [LARGE SCALE GENOMIC DNA]</scope>
    <source>
        <strain evidence="2">cv. HN1</strain>
        <tissue evidence="1">Leaves</tissue>
    </source>
</reference>
<evidence type="ECO:0000313" key="2">
    <source>
        <dbReference type="Proteomes" id="UP000316621"/>
    </source>
</evidence>
<evidence type="ECO:0000313" key="1">
    <source>
        <dbReference type="EMBL" id="RZC47278.1"/>
    </source>
</evidence>
<keyword evidence="2" id="KW-1185">Reference proteome</keyword>
<name>A0A4Y7IIL4_PAPSO</name>
<dbReference type="Gramene" id="RZC47278">
    <property type="protein sequence ID" value="RZC47278"/>
    <property type="gene ID" value="C5167_040214"/>
</dbReference>